<dbReference type="Gene3D" id="3.40.50.720">
    <property type="entry name" value="NAD(P)-binding Rossmann-like Domain"/>
    <property type="match status" value="1"/>
</dbReference>
<sequence length="65" mass="6904">MMNMTPKKRLENKACIVTGAGSHQGKVGTGMATAICLAREGAKVIVADVSEENTKKTAQQIRSEN</sequence>
<feature type="non-terminal residue" evidence="1">
    <location>
        <position position="65"/>
    </location>
</feature>
<name>A0A381XNN6_9ZZZZ</name>
<protein>
    <recommendedName>
        <fullName evidence="2">SDR family NAD(P)-dependent oxidoreductase</fullName>
    </recommendedName>
</protein>
<evidence type="ECO:0000313" key="1">
    <source>
        <dbReference type="EMBL" id="SVA66374.1"/>
    </source>
</evidence>
<organism evidence="1">
    <name type="scientific">marine metagenome</name>
    <dbReference type="NCBI Taxonomy" id="408172"/>
    <lineage>
        <taxon>unclassified sequences</taxon>
        <taxon>metagenomes</taxon>
        <taxon>ecological metagenomes</taxon>
    </lineage>
</organism>
<dbReference type="EMBL" id="UINC01015829">
    <property type="protein sequence ID" value="SVA66374.1"/>
    <property type="molecule type" value="Genomic_DNA"/>
</dbReference>
<dbReference type="SUPFAM" id="SSF51735">
    <property type="entry name" value="NAD(P)-binding Rossmann-fold domains"/>
    <property type="match status" value="1"/>
</dbReference>
<dbReference type="InterPro" id="IPR036291">
    <property type="entry name" value="NAD(P)-bd_dom_sf"/>
</dbReference>
<gene>
    <name evidence="1" type="ORF">METZ01_LOCUS119228</name>
</gene>
<dbReference type="AlphaFoldDB" id="A0A381XNN6"/>
<reference evidence="1" key="1">
    <citation type="submission" date="2018-05" db="EMBL/GenBank/DDBJ databases">
        <authorList>
            <person name="Lanie J.A."/>
            <person name="Ng W.-L."/>
            <person name="Kazmierczak K.M."/>
            <person name="Andrzejewski T.M."/>
            <person name="Davidsen T.M."/>
            <person name="Wayne K.J."/>
            <person name="Tettelin H."/>
            <person name="Glass J.I."/>
            <person name="Rusch D."/>
            <person name="Podicherti R."/>
            <person name="Tsui H.-C.T."/>
            <person name="Winkler M.E."/>
        </authorList>
    </citation>
    <scope>NUCLEOTIDE SEQUENCE</scope>
</reference>
<accession>A0A381XNN6</accession>
<evidence type="ECO:0008006" key="2">
    <source>
        <dbReference type="Google" id="ProtNLM"/>
    </source>
</evidence>
<proteinExistence type="predicted"/>